<dbReference type="InParanoid" id="K3ZDZ8"/>
<dbReference type="Proteomes" id="UP000004995">
    <property type="component" value="Unassembled WGS sequence"/>
</dbReference>
<dbReference type="Gramene" id="KQL17407">
    <property type="protein sequence ID" value="KQL17407"/>
    <property type="gene ID" value="SETIT_024790mg"/>
</dbReference>
<feature type="region of interest" description="Disordered" evidence="1">
    <location>
        <begin position="110"/>
        <end position="163"/>
    </location>
</feature>
<evidence type="ECO:0000256" key="1">
    <source>
        <dbReference type="SAM" id="MobiDB-lite"/>
    </source>
</evidence>
<dbReference type="OMA" id="CVPFAFR"/>
<sequence>TTIMATLTSSSSSSSPRCVPFAFRRGGERRARGLPAPPAGAHATGPAAAAGCGRPLCRAAEVVGGGIRGAFFASLDRCSCVEVRTKHDDSFRMVDAAEAAPLMRHGRYSGGAASGDDDTAAAAAAAEVPRGWRRASSSAGKGGNKQRRGGLGCCDANSTRTVN</sequence>
<organism evidence="2 3">
    <name type="scientific">Setaria italica</name>
    <name type="common">Foxtail millet</name>
    <name type="synonym">Panicum italicum</name>
    <dbReference type="NCBI Taxonomy" id="4555"/>
    <lineage>
        <taxon>Eukaryota</taxon>
        <taxon>Viridiplantae</taxon>
        <taxon>Streptophyta</taxon>
        <taxon>Embryophyta</taxon>
        <taxon>Tracheophyta</taxon>
        <taxon>Spermatophyta</taxon>
        <taxon>Magnoliopsida</taxon>
        <taxon>Liliopsida</taxon>
        <taxon>Poales</taxon>
        <taxon>Poaceae</taxon>
        <taxon>PACMAD clade</taxon>
        <taxon>Panicoideae</taxon>
        <taxon>Panicodae</taxon>
        <taxon>Paniceae</taxon>
        <taxon>Cenchrinae</taxon>
        <taxon>Setaria</taxon>
    </lineage>
</organism>
<dbReference type="EMBL" id="AGNK02002150">
    <property type="status" value="NOT_ANNOTATED_CDS"/>
    <property type="molecule type" value="Genomic_DNA"/>
</dbReference>
<reference evidence="2" key="2">
    <citation type="submission" date="2018-08" db="UniProtKB">
        <authorList>
            <consortium name="EnsemblPlants"/>
        </authorList>
    </citation>
    <scope>IDENTIFICATION</scope>
    <source>
        <strain evidence="2">Yugu1</strain>
    </source>
</reference>
<evidence type="ECO:0000313" key="2">
    <source>
        <dbReference type="EnsemblPlants" id="KQL17407"/>
    </source>
</evidence>
<dbReference type="AlphaFoldDB" id="K3ZDZ8"/>
<proteinExistence type="predicted"/>
<dbReference type="EnsemblPlants" id="KQL17407">
    <property type="protein sequence ID" value="KQL17407"/>
    <property type="gene ID" value="SETIT_024790mg"/>
</dbReference>
<dbReference type="PANTHER" id="PTHR34061:SF15">
    <property type="entry name" value="EXPRESSED PROTEIN"/>
    <property type="match status" value="1"/>
</dbReference>
<reference evidence="3" key="1">
    <citation type="journal article" date="2012" name="Nat. Biotechnol.">
        <title>Reference genome sequence of the model plant Setaria.</title>
        <authorList>
            <person name="Bennetzen J.L."/>
            <person name="Schmutz J."/>
            <person name="Wang H."/>
            <person name="Percifield R."/>
            <person name="Hawkins J."/>
            <person name="Pontaroli A.C."/>
            <person name="Estep M."/>
            <person name="Feng L."/>
            <person name="Vaughn J.N."/>
            <person name="Grimwood J."/>
            <person name="Jenkins J."/>
            <person name="Barry K."/>
            <person name="Lindquist E."/>
            <person name="Hellsten U."/>
            <person name="Deshpande S."/>
            <person name="Wang X."/>
            <person name="Wu X."/>
            <person name="Mitros T."/>
            <person name="Triplett J."/>
            <person name="Yang X."/>
            <person name="Ye C.Y."/>
            <person name="Mauro-Herrera M."/>
            <person name="Wang L."/>
            <person name="Li P."/>
            <person name="Sharma M."/>
            <person name="Sharma R."/>
            <person name="Ronald P.C."/>
            <person name="Panaud O."/>
            <person name="Kellogg E.A."/>
            <person name="Brutnell T.P."/>
            <person name="Doust A.N."/>
            <person name="Tuskan G.A."/>
            <person name="Rokhsar D."/>
            <person name="Devos K.M."/>
        </authorList>
    </citation>
    <scope>NUCLEOTIDE SEQUENCE [LARGE SCALE GENOMIC DNA]</scope>
    <source>
        <strain evidence="3">cv. Yugu1</strain>
    </source>
</reference>
<evidence type="ECO:0000313" key="3">
    <source>
        <dbReference type="Proteomes" id="UP000004995"/>
    </source>
</evidence>
<name>K3ZDZ8_SETIT</name>
<dbReference type="HOGENOM" id="CLU_1888767_0_0_1"/>
<dbReference type="eggNOG" id="ENOG502R5RY">
    <property type="taxonomic scope" value="Eukaryota"/>
</dbReference>
<accession>K3ZDZ8</accession>
<dbReference type="PANTHER" id="PTHR34061">
    <property type="entry name" value="PROTEIN, PUTATIVE-RELATED"/>
    <property type="match status" value="1"/>
</dbReference>
<keyword evidence="3" id="KW-1185">Reference proteome</keyword>
<protein>
    <submittedName>
        <fullName evidence="2">Uncharacterized protein</fullName>
    </submittedName>
</protein>